<reference evidence="5" key="1">
    <citation type="submission" date="2018-11" db="EMBL/GenBank/DDBJ databases">
        <title>Complete genome sequence of Paenibacillus sp. ML311-T8.</title>
        <authorList>
            <person name="Nam Y.-D."/>
            <person name="Kang J."/>
            <person name="Chung W.-H."/>
            <person name="Park Y.S."/>
        </authorList>
    </citation>
    <scope>NUCLEOTIDE SEQUENCE [LARGE SCALE GENOMIC DNA]</scope>
    <source>
        <strain evidence="5">ML311-T8</strain>
    </source>
</reference>
<dbReference type="Pfam" id="PF00395">
    <property type="entry name" value="SLH"/>
    <property type="match status" value="3"/>
</dbReference>
<gene>
    <name evidence="4" type="ORF">EHS13_35590</name>
</gene>
<feature type="compositionally biased region" description="Pro residues" evidence="1">
    <location>
        <begin position="679"/>
        <end position="699"/>
    </location>
</feature>
<dbReference type="KEGG" id="ppsc:EHS13_35590"/>
<dbReference type="InterPro" id="IPR001119">
    <property type="entry name" value="SLH_dom"/>
</dbReference>
<dbReference type="InterPro" id="IPR036116">
    <property type="entry name" value="FN3_sf"/>
</dbReference>
<dbReference type="PROSITE" id="PS50853">
    <property type="entry name" value="FN3"/>
    <property type="match status" value="2"/>
</dbReference>
<dbReference type="SUPFAM" id="SSF49265">
    <property type="entry name" value="Fibronectin type III"/>
    <property type="match status" value="2"/>
</dbReference>
<dbReference type="InterPro" id="IPR013783">
    <property type="entry name" value="Ig-like_fold"/>
</dbReference>
<feature type="domain" description="Fibronectin type-III" evidence="2">
    <location>
        <begin position="135"/>
        <end position="223"/>
    </location>
</feature>
<evidence type="ECO:0000313" key="4">
    <source>
        <dbReference type="EMBL" id="QGQ99813.1"/>
    </source>
</evidence>
<organism evidence="4 5">
    <name type="scientific">Paenibacillus psychroresistens</name>
    <dbReference type="NCBI Taxonomy" id="1778678"/>
    <lineage>
        <taxon>Bacteria</taxon>
        <taxon>Bacillati</taxon>
        <taxon>Bacillota</taxon>
        <taxon>Bacilli</taxon>
        <taxon>Bacillales</taxon>
        <taxon>Paenibacillaceae</taxon>
        <taxon>Paenibacillus</taxon>
    </lineage>
</organism>
<dbReference type="RefSeq" id="WP_155705063.1">
    <property type="nucleotide sequence ID" value="NZ_CP034235.1"/>
</dbReference>
<feature type="domain" description="Fibronectin type-III" evidence="2">
    <location>
        <begin position="45"/>
        <end position="134"/>
    </location>
</feature>
<evidence type="ECO:0000259" key="3">
    <source>
        <dbReference type="PROSITE" id="PS51272"/>
    </source>
</evidence>
<name>A0A6B8RWQ9_9BACL</name>
<dbReference type="Proteomes" id="UP000426246">
    <property type="component" value="Chromosome"/>
</dbReference>
<accession>A0A6B8RWQ9</accession>
<dbReference type="CDD" id="cd00063">
    <property type="entry name" value="FN3"/>
    <property type="match status" value="2"/>
</dbReference>
<dbReference type="EMBL" id="CP034235">
    <property type="protein sequence ID" value="QGQ99813.1"/>
    <property type="molecule type" value="Genomic_DNA"/>
</dbReference>
<keyword evidence="5" id="KW-1185">Reference proteome</keyword>
<dbReference type="PANTHER" id="PTHR43308:SF5">
    <property type="entry name" value="S-LAYER PROTEIN _ PEPTIDOGLYCAN ENDO-BETA-N-ACETYLGLUCOSAMINIDASE"/>
    <property type="match status" value="1"/>
</dbReference>
<dbReference type="AlphaFoldDB" id="A0A6B8RWQ9"/>
<dbReference type="Gene3D" id="2.60.40.10">
    <property type="entry name" value="Immunoglobulins"/>
    <property type="match status" value="3"/>
</dbReference>
<dbReference type="InterPro" id="IPR025883">
    <property type="entry name" value="Cadherin-like_domain"/>
</dbReference>
<protein>
    <submittedName>
        <fullName evidence="4">Uncharacterized protein</fullName>
    </submittedName>
</protein>
<dbReference type="Pfam" id="PF12733">
    <property type="entry name" value="Cadherin-like"/>
    <property type="match status" value="3"/>
</dbReference>
<dbReference type="PANTHER" id="PTHR43308">
    <property type="entry name" value="OUTER MEMBRANE PROTEIN ALPHA-RELATED"/>
    <property type="match status" value="1"/>
</dbReference>
<dbReference type="InterPro" id="IPR003961">
    <property type="entry name" value="FN3_dom"/>
</dbReference>
<feature type="region of interest" description="Disordered" evidence="1">
    <location>
        <begin position="678"/>
        <end position="713"/>
    </location>
</feature>
<evidence type="ECO:0000259" key="2">
    <source>
        <dbReference type="PROSITE" id="PS50853"/>
    </source>
</evidence>
<feature type="domain" description="SLH" evidence="3">
    <location>
        <begin position="735"/>
        <end position="792"/>
    </location>
</feature>
<dbReference type="PROSITE" id="PS51272">
    <property type="entry name" value="SLH"/>
    <property type="match status" value="3"/>
</dbReference>
<dbReference type="SMART" id="SM00060">
    <property type="entry name" value="FN3"/>
    <property type="match status" value="3"/>
</dbReference>
<feature type="domain" description="SLH" evidence="3">
    <location>
        <begin position="857"/>
        <end position="915"/>
    </location>
</feature>
<dbReference type="Pfam" id="PF00041">
    <property type="entry name" value="fn3"/>
    <property type="match status" value="2"/>
</dbReference>
<sequence>MVGSSLFLSNKNRVRRFIVLMTLVVLLFSLVSQLKVSAAVADPSTPAKITGVDVTSDETTATVTWNASNRMDLKGYDVYMDGVKATSESVTGLSYTATGLKYGTEYSFEVTASTLTDEESVKSDSVSITIVNPNAPASPTGVSVVSGSQHAVISWTANTEYDLAGYEIYNGNNLAGQVNANVTSYDVTGLTNDSTYSLKVLAVNTSDKYSAFSEVFSVTPLSDNSKLKTLIMGGGILTPVFSPTELNYTVHVTSDVTSVTVTPTVSERYETVKVNGVTVVQNFMPGMPGFPGMPGMPGFPGMPPMPGTPDMLWGNTSENLPVHAGANIIDIAVTAKDGKTVSHYVVTVYKAGSSNSDLSDLTTSVGDLDPIFNTTDSTYYLTVDADVSSMKVTPTAADSHASVSVNGVTVTSGDDSLPIDLNVGDNVIEVNVTAEDGDTSQSYTIYAYRVSNDTRLGYLEISDGELSPEFNSATASYTASVSNDVKGIDVTPTVAYYNSSVTVNGEPLTDHSNPAFAKIGGVSPFAHVALSVGSNPIDIEVTAEDGTTKTYTINVTREALPIPSDITNLVETHTTTTVNFTFSLPTDRGFSTVNIYMNGNAVDSVTSGVYNVKDLTSNTSYTFLFKAINEAGAESVGVTHTVKTDAVTPPVDEPVVIPPVDEPVVIPPVVKPVVTPTATPAPTPTPVVTPAPTPTPVVTPAPTSTPVVNQDKPELNDKVNVGIIRAIVEKAQNTPSKPFSDVPAKSWSAATIDLATRMGIVSGDTNSSFNPTKPTTRAEFATMFVNALGLTPSGTGSFSDAKGHWAEDAIQALKSNGIISGYGDGSFKPNQTISRAEIVTMISKVMTIKASTSGKQFSDVKGNWAQNAINAAADAGIISGTGNGKFDPNANATKEQSVAMILRMLNVTLDLGLKL</sequence>
<proteinExistence type="predicted"/>
<feature type="domain" description="SLH" evidence="3">
    <location>
        <begin position="793"/>
        <end position="856"/>
    </location>
</feature>
<dbReference type="OrthoDB" id="9802318at2"/>
<dbReference type="InterPro" id="IPR051465">
    <property type="entry name" value="Cell_Envelope_Struct_Comp"/>
</dbReference>
<evidence type="ECO:0000313" key="5">
    <source>
        <dbReference type="Proteomes" id="UP000426246"/>
    </source>
</evidence>
<evidence type="ECO:0000256" key="1">
    <source>
        <dbReference type="SAM" id="MobiDB-lite"/>
    </source>
</evidence>